<protein>
    <submittedName>
        <fullName evidence="6">Arabinan endo-1,5-alpha-L-arabinosidase</fullName>
    </submittedName>
</protein>
<evidence type="ECO:0000313" key="7">
    <source>
        <dbReference type="Proteomes" id="UP001597361"/>
    </source>
</evidence>
<evidence type="ECO:0000256" key="5">
    <source>
        <dbReference type="PIRNR" id="PIRNR026534"/>
    </source>
</evidence>
<dbReference type="PANTHER" id="PTHR43301:SF3">
    <property type="entry name" value="ARABINAN ENDO-1,5-ALPHA-L-ARABINOSIDASE A-RELATED"/>
    <property type="match status" value="1"/>
</dbReference>
<comment type="similarity">
    <text evidence="2 5">Belongs to the glycosyl hydrolase 43 family.</text>
</comment>
<dbReference type="InterPro" id="IPR006710">
    <property type="entry name" value="Glyco_hydro_43"/>
</dbReference>
<dbReference type="InterPro" id="IPR023296">
    <property type="entry name" value="Glyco_hydro_beta-prop_sf"/>
</dbReference>
<comment type="pathway">
    <text evidence="1 5">Glycan metabolism; L-arabinan degradation.</text>
</comment>
<accession>A0ABW4VVX3</accession>
<dbReference type="RefSeq" id="WP_376889365.1">
    <property type="nucleotide sequence ID" value="NZ_JBHUHR010000048.1"/>
</dbReference>
<dbReference type="InterPro" id="IPR050727">
    <property type="entry name" value="GH43_arabinanases"/>
</dbReference>
<keyword evidence="3 5" id="KW-0378">Hydrolase</keyword>
<dbReference type="PIRSF" id="PIRSF026534">
    <property type="entry name" value="Endo_alpha-L-arabinosidase"/>
    <property type="match status" value="1"/>
</dbReference>
<dbReference type="Pfam" id="PF04616">
    <property type="entry name" value="Glyco_hydro_43"/>
    <property type="match status" value="1"/>
</dbReference>
<evidence type="ECO:0000313" key="6">
    <source>
        <dbReference type="EMBL" id="MFD2037467.1"/>
    </source>
</evidence>
<dbReference type="Gene3D" id="2.115.10.20">
    <property type="entry name" value="Glycosyl hydrolase domain, family 43"/>
    <property type="match status" value="1"/>
</dbReference>
<dbReference type="CDD" id="cd08998">
    <property type="entry name" value="GH43_Arb43a-like"/>
    <property type="match status" value="1"/>
</dbReference>
<comment type="caution">
    <text evidence="6">The sequence shown here is derived from an EMBL/GenBank/DDBJ whole genome shotgun (WGS) entry which is preliminary data.</text>
</comment>
<organism evidence="6 7">
    <name type="scientific">Belliella marina</name>
    <dbReference type="NCBI Taxonomy" id="1644146"/>
    <lineage>
        <taxon>Bacteria</taxon>
        <taxon>Pseudomonadati</taxon>
        <taxon>Bacteroidota</taxon>
        <taxon>Cytophagia</taxon>
        <taxon>Cytophagales</taxon>
        <taxon>Cyclobacteriaceae</taxon>
        <taxon>Belliella</taxon>
    </lineage>
</organism>
<gene>
    <name evidence="6" type="ORF">ACFSKL_21915</name>
</gene>
<keyword evidence="7" id="KW-1185">Reference proteome</keyword>
<name>A0ABW4VVX3_9BACT</name>
<evidence type="ECO:0000256" key="3">
    <source>
        <dbReference type="ARBA" id="ARBA00022801"/>
    </source>
</evidence>
<evidence type="ECO:0000256" key="2">
    <source>
        <dbReference type="ARBA" id="ARBA00009865"/>
    </source>
</evidence>
<reference evidence="7" key="1">
    <citation type="journal article" date="2019" name="Int. J. Syst. Evol. Microbiol.">
        <title>The Global Catalogue of Microorganisms (GCM) 10K type strain sequencing project: providing services to taxonomists for standard genome sequencing and annotation.</title>
        <authorList>
            <consortium name="The Broad Institute Genomics Platform"/>
            <consortium name="The Broad Institute Genome Sequencing Center for Infectious Disease"/>
            <person name="Wu L."/>
            <person name="Ma J."/>
        </authorList>
    </citation>
    <scope>NUCLEOTIDE SEQUENCE [LARGE SCALE GENOMIC DNA]</scope>
    <source>
        <strain evidence="7">CGMCC 1.15180</strain>
    </source>
</reference>
<dbReference type="EMBL" id="JBHUHR010000048">
    <property type="protein sequence ID" value="MFD2037467.1"/>
    <property type="molecule type" value="Genomic_DNA"/>
</dbReference>
<proteinExistence type="inferred from homology"/>
<dbReference type="Proteomes" id="UP001597361">
    <property type="component" value="Unassembled WGS sequence"/>
</dbReference>
<evidence type="ECO:0000256" key="1">
    <source>
        <dbReference type="ARBA" id="ARBA00004834"/>
    </source>
</evidence>
<sequence length="343" mass="38848">MRLLILSSILFLFVPFEGKSQTDGTSGLHNLKGDLRVHDPVMIKQGDTYYVFSTGRGVSIKTSKDMIHWKNAGQVFDSLALPAWHKKDIPEQDGHLWAPDIHYRDGKYHLYYSVSAWMNYDSSIGYANNTTLNPNDPNYKWIDEGQVISFKNGGEGVNVIDPNVFVTEDGEVWLLYGSYTTGLRMVALNKENGQLQSNPPEITKLTTSLGEGVFVIKGPEYYYIFASRGICCSGSESTYQIVVGRSEKLEGPYLNKEGESWLENNYSVFLAGDEEEPGRGHNGFFSEGDTTYIVYHAYTISEDGKSLLNIRKLYIDEEEWPSFEPTGKLFQMVDFQQKLFHGR</sequence>
<dbReference type="SUPFAM" id="SSF75005">
    <property type="entry name" value="Arabinanase/levansucrase/invertase"/>
    <property type="match status" value="1"/>
</dbReference>
<keyword evidence="4 5" id="KW-0326">Glycosidase</keyword>
<dbReference type="PANTHER" id="PTHR43301">
    <property type="entry name" value="ARABINAN ENDO-1,5-ALPHA-L-ARABINOSIDASE"/>
    <property type="match status" value="1"/>
</dbReference>
<dbReference type="InterPro" id="IPR016840">
    <property type="entry name" value="Glyco_hydro_43_endo_a_Ara-ase"/>
</dbReference>
<evidence type="ECO:0000256" key="4">
    <source>
        <dbReference type="ARBA" id="ARBA00023295"/>
    </source>
</evidence>